<dbReference type="RefSeq" id="WP_130542472.1">
    <property type="nucleotide sequence ID" value="NZ_CP042431.1"/>
</dbReference>
<dbReference type="SUPFAM" id="SSF48498">
    <property type="entry name" value="Tetracyclin repressor-like, C-terminal domain"/>
    <property type="match status" value="1"/>
</dbReference>
<dbReference type="SUPFAM" id="SSF46689">
    <property type="entry name" value="Homeodomain-like"/>
    <property type="match status" value="1"/>
</dbReference>
<accession>A0A4Q7MTQ4</accession>
<evidence type="ECO:0000313" key="4">
    <source>
        <dbReference type="EMBL" id="RZS72007.1"/>
    </source>
</evidence>
<evidence type="ECO:0000313" key="5">
    <source>
        <dbReference type="Proteomes" id="UP000293874"/>
    </source>
</evidence>
<dbReference type="InterPro" id="IPR036271">
    <property type="entry name" value="Tet_transcr_reg_TetR-rel_C_sf"/>
</dbReference>
<dbReference type="InterPro" id="IPR050624">
    <property type="entry name" value="HTH-type_Tx_Regulator"/>
</dbReference>
<reference evidence="4 5" key="1">
    <citation type="submission" date="2019-02" db="EMBL/GenBank/DDBJ databases">
        <title>Genomic Encyclopedia of Type Strains, Phase IV (KMG-IV): sequencing the most valuable type-strain genomes for metagenomic binning, comparative biology and taxonomic classification.</title>
        <authorList>
            <person name="Goeker M."/>
        </authorList>
    </citation>
    <scope>NUCLEOTIDE SEQUENCE [LARGE SCALE GENOMIC DNA]</scope>
    <source>
        <strain evidence="4 5">DSM 18116</strain>
    </source>
</reference>
<dbReference type="InterPro" id="IPR009057">
    <property type="entry name" value="Homeodomain-like_sf"/>
</dbReference>
<dbReference type="InterPro" id="IPR041490">
    <property type="entry name" value="KstR2_TetR_C"/>
</dbReference>
<dbReference type="PROSITE" id="PS50977">
    <property type="entry name" value="HTH_TETR_2"/>
    <property type="match status" value="1"/>
</dbReference>
<keyword evidence="5" id="KW-1185">Reference proteome</keyword>
<protein>
    <submittedName>
        <fullName evidence="4">TetR family transcriptional regulator</fullName>
    </submittedName>
</protein>
<evidence type="ECO:0000259" key="3">
    <source>
        <dbReference type="PROSITE" id="PS50977"/>
    </source>
</evidence>
<gene>
    <name evidence="4" type="ORF">EV199_3921</name>
</gene>
<comment type="caution">
    <text evidence="4">The sequence shown here is derived from an EMBL/GenBank/DDBJ whole genome shotgun (WGS) entry which is preliminary data.</text>
</comment>
<dbReference type="InterPro" id="IPR023772">
    <property type="entry name" value="DNA-bd_HTH_TetR-type_CS"/>
</dbReference>
<dbReference type="Gene3D" id="1.10.357.10">
    <property type="entry name" value="Tetracycline Repressor, domain 2"/>
    <property type="match status" value="1"/>
</dbReference>
<sequence length="210" mass="24481">MTSAEKTDKREQLINAAEELFAEKGFDGTSVRDIAQKADVNLAMISYYFGSKEKLLLVLIEQRFASSSELLEDMVKNTKLSSWEKIEKVIEYYVDKILNGRKFHTIINQEYNTDRSHEIIDLITSIKMKNFTLIRQLIDEGIKKKEFRKIDPEMTMASMMGTINSVINSKNIYCALFKIDRENEAEYLAKMKPRLKDHLRLMIRAHLTTE</sequence>
<evidence type="ECO:0000256" key="1">
    <source>
        <dbReference type="ARBA" id="ARBA00023125"/>
    </source>
</evidence>
<dbReference type="PANTHER" id="PTHR43479:SF11">
    <property type="entry name" value="ACREF_ENVCD OPERON REPRESSOR-RELATED"/>
    <property type="match status" value="1"/>
</dbReference>
<dbReference type="OrthoDB" id="9789566at2"/>
<feature type="DNA-binding region" description="H-T-H motif" evidence="2">
    <location>
        <begin position="30"/>
        <end position="49"/>
    </location>
</feature>
<organism evidence="4 5">
    <name type="scientific">Pseudobacter ginsenosidimutans</name>
    <dbReference type="NCBI Taxonomy" id="661488"/>
    <lineage>
        <taxon>Bacteria</taxon>
        <taxon>Pseudomonadati</taxon>
        <taxon>Bacteroidota</taxon>
        <taxon>Chitinophagia</taxon>
        <taxon>Chitinophagales</taxon>
        <taxon>Chitinophagaceae</taxon>
        <taxon>Pseudobacter</taxon>
    </lineage>
</organism>
<dbReference type="Pfam" id="PF00440">
    <property type="entry name" value="TetR_N"/>
    <property type="match status" value="1"/>
</dbReference>
<name>A0A4Q7MTQ4_9BACT</name>
<dbReference type="PANTHER" id="PTHR43479">
    <property type="entry name" value="ACREF/ENVCD OPERON REPRESSOR-RELATED"/>
    <property type="match status" value="1"/>
</dbReference>
<dbReference type="GO" id="GO:0003677">
    <property type="term" value="F:DNA binding"/>
    <property type="evidence" value="ECO:0007669"/>
    <property type="project" value="UniProtKB-UniRule"/>
</dbReference>
<dbReference type="EMBL" id="SGXA01000002">
    <property type="protein sequence ID" value="RZS72007.1"/>
    <property type="molecule type" value="Genomic_DNA"/>
</dbReference>
<dbReference type="PRINTS" id="PR00455">
    <property type="entry name" value="HTHTETR"/>
</dbReference>
<dbReference type="PROSITE" id="PS01081">
    <property type="entry name" value="HTH_TETR_1"/>
    <property type="match status" value="1"/>
</dbReference>
<keyword evidence="1 2" id="KW-0238">DNA-binding</keyword>
<dbReference type="Pfam" id="PF17932">
    <property type="entry name" value="TetR_C_24"/>
    <property type="match status" value="1"/>
</dbReference>
<proteinExistence type="predicted"/>
<dbReference type="AlphaFoldDB" id="A0A4Q7MTQ4"/>
<feature type="domain" description="HTH tetR-type" evidence="3">
    <location>
        <begin position="7"/>
        <end position="67"/>
    </location>
</feature>
<dbReference type="InterPro" id="IPR001647">
    <property type="entry name" value="HTH_TetR"/>
</dbReference>
<dbReference type="Proteomes" id="UP000293874">
    <property type="component" value="Unassembled WGS sequence"/>
</dbReference>
<evidence type="ECO:0000256" key="2">
    <source>
        <dbReference type="PROSITE-ProRule" id="PRU00335"/>
    </source>
</evidence>